<accession>A0A2K4Y6D8</accession>
<proteinExistence type="predicted"/>
<dbReference type="Proteomes" id="UP000236318">
    <property type="component" value="Unassembled WGS sequence"/>
</dbReference>
<evidence type="ECO:0000313" key="3">
    <source>
        <dbReference type="EMBL" id="SOX52351.1"/>
    </source>
</evidence>
<protein>
    <submittedName>
        <fullName evidence="3">Uncharacterized protein</fullName>
    </submittedName>
</protein>
<keyword evidence="2" id="KW-0472">Membrane</keyword>
<gene>
    <name evidence="3" type="ORF">MAAFP003_1017</name>
</gene>
<keyword evidence="2" id="KW-1133">Transmembrane helix</keyword>
<feature type="transmembrane region" description="Helical" evidence="2">
    <location>
        <begin position="45"/>
        <end position="69"/>
    </location>
</feature>
<dbReference type="AlphaFoldDB" id="A0A2K4Y6D8"/>
<sequence>VNYPQQWPPPQWPPPQPPHSPQQWPHPYPPPPYPPGPAPRKTNRALVVVLSLAAIVLLVPAAIIGFFVVRDLARDGRGESRKAASITDFDAVCDGGSIRNAAAYEKPYKIAAFAPDDEPNPMREMTNTHWREVMLEPRADYAANPNDFLSTNVVACLTRKPGTELKSRACNLKTDKGEHVSVDYYAVQYDIELREAKTGKRIEQLGTVDGPAASCPFLVWVNKGDPKTYAGPDHAAVDAKLAEFAHR</sequence>
<name>A0A2K4Y6D8_9MYCO</name>
<evidence type="ECO:0000256" key="2">
    <source>
        <dbReference type="SAM" id="Phobius"/>
    </source>
</evidence>
<comment type="caution">
    <text evidence="3">The sequence shown here is derived from an EMBL/GenBank/DDBJ whole genome shotgun (WGS) entry which is preliminary data.</text>
</comment>
<organism evidence="3 4">
    <name type="scientific">Mycobacterium ahvazicum</name>
    <dbReference type="NCBI Taxonomy" id="1964395"/>
    <lineage>
        <taxon>Bacteria</taxon>
        <taxon>Bacillati</taxon>
        <taxon>Actinomycetota</taxon>
        <taxon>Actinomycetes</taxon>
        <taxon>Mycobacteriales</taxon>
        <taxon>Mycobacteriaceae</taxon>
        <taxon>Mycobacterium</taxon>
        <taxon>Mycobacterium simiae complex</taxon>
    </lineage>
</organism>
<keyword evidence="4" id="KW-1185">Reference proteome</keyword>
<evidence type="ECO:0000313" key="4">
    <source>
        <dbReference type="Proteomes" id="UP000236318"/>
    </source>
</evidence>
<reference evidence="3" key="1">
    <citation type="submission" date="2018-01" db="EMBL/GenBank/DDBJ databases">
        <authorList>
            <consortium name="Urmite Genomes"/>
        </authorList>
    </citation>
    <scope>NUCLEOTIDE SEQUENCE [LARGE SCALE GENOMIC DNA]</scope>
    <source>
        <strain evidence="3">AFP003</strain>
    </source>
</reference>
<dbReference type="EMBL" id="FXEG02000002">
    <property type="protein sequence ID" value="SOX52351.1"/>
    <property type="molecule type" value="Genomic_DNA"/>
</dbReference>
<keyword evidence="2" id="KW-0812">Transmembrane</keyword>
<feature type="non-terminal residue" evidence="3">
    <location>
        <position position="1"/>
    </location>
</feature>
<evidence type="ECO:0000256" key="1">
    <source>
        <dbReference type="SAM" id="MobiDB-lite"/>
    </source>
</evidence>
<feature type="region of interest" description="Disordered" evidence="1">
    <location>
        <begin position="1"/>
        <end position="37"/>
    </location>
</feature>